<keyword evidence="2" id="KW-1185">Reference proteome</keyword>
<evidence type="ECO:0008006" key="3">
    <source>
        <dbReference type="Google" id="ProtNLM"/>
    </source>
</evidence>
<dbReference type="EMBL" id="JAVRIA010000001">
    <property type="protein sequence ID" value="MDT0557166.1"/>
    <property type="molecule type" value="Genomic_DNA"/>
</dbReference>
<protein>
    <recommendedName>
        <fullName evidence="3">DUF2147 domain-containing protein</fullName>
    </recommendedName>
</protein>
<evidence type="ECO:0000313" key="2">
    <source>
        <dbReference type="Proteomes" id="UP001259492"/>
    </source>
</evidence>
<accession>A0ABU2YG55</accession>
<comment type="caution">
    <text evidence="1">The sequence shown here is derived from an EMBL/GenBank/DDBJ whole genome shotgun (WGS) entry which is preliminary data.</text>
</comment>
<dbReference type="RefSeq" id="WP_311425938.1">
    <property type="nucleotide sequence ID" value="NZ_JAVRIA010000001.1"/>
</dbReference>
<name>A0ABU2YG55_9FLAO</name>
<reference evidence="1 2" key="1">
    <citation type="submission" date="2023-09" db="EMBL/GenBank/DDBJ databases">
        <authorList>
            <person name="Rey-Velasco X."/>
        </authorList>
    </citation>
    <scope>NUCLEOTIDE SEQUENCE [LARGE SCALE GENOMIC DNA]</scope>
    <source>
        <strain evidence="1 2">W332</strain>
    </source>
</reference>
<sequence length="116" mass="13364">MKNIATIFFLLFGIIAMNAQSFESLWNTGKENTTVKIIKTGDLFEGFLDSSDNKKAPIGKLLIKDIKQSDGFYEGKIYVVKKKKWYKAKFELKSNILIITIYSGLMKKTVEWKKQN</sequence>
<evidence type="ECO:0000313" key="1">
    <source>
        <dbReference type="EMBL" id="MDT0557166.1"/>
    </source>
</evidence>
<organism evidence="1 2">
    <name type="scientific">Microcosmobacter mediterraneus</name>
    <dbReference type="NCBI Taxonomy" id="3075607"/>
    <lineage>
        <taxon>Bacteria</taxon>
        <taxon>Pseudomonadati</taxon>
        <taxon>Bacteroidota</taxon>
        <taxon>Flavobacteriia</taxon>
        <taxon>Flavobacteriales</taxon>
        <taxon>Flavobacteriaceae</taxon>
        <taxon>Microcosmobacter</taxon>
    </lineage>
</organism>
<gene>
    <name evidence="1" type="ORF">RM697_00815</name>
</gene>
<proteinExistence type="predicted"/>
<dbReference type="Proteomes" id="UP001259492">
    <property type="component" value="Unassembled WGS sequence"/>
</dbReference>